<reference evidence="2" key="1">
    <citation type="submission" date="2017-02" db="UniProtKB">
        <authorList>
            <consortium name="WormBaseParasite"/>
        </authorList>
    </citation>
    <scope>IDENTIFICATION</scope>
</reference>
<dbReference type="WBParaSite" id="PTRK_0000963700.1">
    <property type="protein sequence ID" value="PTRK_0000963700.1"/>
    <property type="gene ID" value="PTRK_0000963700"/>
</dbReference>
<protein>
    <submittedName>
        <fullName evidence="2">LigA</fullName>
    </submittedName>
</protein>
<dbReference type="Proteomes" id="UP000038045">
    <property type="component" value="Unplaced"/>
</dbReference>
<name>A0A0N4ZM77_PARTI</name>
<sequence>MQALGPGGVLQHVEDRLTRAIRCRPRVLPLGRDDGAPFQAASYDAHGSAAPARAAATAAARRLAAERPAARGLGPERLTPERPALAARPAGPVARPLAKAVVRTRIGTPTGSTGTTERLAAGLSAGTAALGRTAAVVDELVGARFARRERTARTIAAFRPFVIARTGARLEGLLVLELRLGLGPAFLASGLAELSAFLGRRFCGAHAAGLTRRIRHGRAGLTAHDRRVGAAPRNRRRRRDRVAGRQVLGTDMLGQHLADHARADFLDRSDRQGAELERTIGQADQAVDRQADALQHLADFAVLAFGDLDAEPQVGRRLLALRLFLGLVDGGFHRT</sequence>
<keyword evidence="1" id="KW-1185">Reference proteome</keyword>
<organism evidence="1 2">
    <name type="scientific">Parastrongyloides trichosuri</name>
    <name type="common">Possum-specific nematode worm</name>
    <dbReference type="NCBI Taxonomy" id="131310"/>
    <lineage>
        <taxon>Eukaryota</taxon>
        <taxon>Metazoa</taxon>
        <taxon>Ecdysozoa</taxon>
        <taxon>Nematoda</taxon>
        <taxon>Chromadorea</taxon>
        <taxon>Rhabditida</taxon>
        <taxon>Tylenchina</taxon>
        <taxon>Panagrolaimomorpha</taxon>
        <taxon>Strongyloidoidea</taxon>
        <taxon>Strongyloididae</taxon>
        <taxon>Parastrongyloides</taxon>
    </lineage>
</organism>
<accession>A0A0N4ZM77</accession>
<dbReference type="AlphaFoldDB" id="A0A0N4ZM77"/>
<proteinExistence type="predicted"/>
<evidence type="ECO:0000313" key="2">
    <source>
        <dbReference type="WBParaSite" id="PTRK_0000963700.1"/>
    </source>
</evidence>
<evidence type="ECO:0000313" key="1">
    <source>
        <dbReference type="Proteomes" id="UP000038045"/>
    </source>
</evidence>